<evidence type="ECO:0000313" key="2">
    <source>
        <dbReference type="Proteomes" id="UP001374535"/>
    </source>
</evidence>
<gene>
    <name evidence="1" type="ORF">V8G54_001495</name>
</gene>
<dbReference type="Proteomes" id="UP001374535">
    <property type="component" value="Chromosome 1"/>
</dbReference>
<dbReference type="EMBL" id="CP144700">
    <property type="protein sequence ID" value="WVZ22951.1"/>
    <property type="molecule type" value="Genomic_DNA"/>
</dbReference>
<proteinExistence type="predicted"/>
<sequence length="111" mass="12884">MPLSWDFRPNVQSNIAPSLHYQCKGIYCFHPRNVCDQLQLLVPSLSAWKRASSSEEALLRDEEMPITYLESEDEGSRDPPEISYLLELNSYQHQTVSLTKINIEDYHKLSK</sequence>
<evidence type="ECO:0000313" key="1">
    <source>
        <dbReference type="EMBL" id="WVZ22951.1"/>
    </source>
</evidence>
<protein>
    <submittedName>
        <fullName evidence="1">Uncharacterized protein</fullName>
    </submittedName>
</protein>
<name>A0AAQ3SBK0_VIGMU</name>
<reference evidence="1 2" key="1">
    <citation type="journal article" date="2023" name="Life. Sci Alliance">
        <title>Evolutionary insights into 3D genome organization and epigenetic landscape of Vigna mungo.</title>
        <authorList>
            <person name="Junaid A."/>
            <person name="Singh B."/>
            <person name="Bhatia S."/>
        </authorList>
    </citation>
    <scope>NUCLEOTIDE SEQUENCE [LARGE SCALE GENOMIC DNA]</scope>
    <source>
        <strain evidence="1">Urdbean</strain>
    </source>
</reference>
<dbReference type="AlphaFoldDB" id="A0AAQ3SBK0"/>
<organism evidence="1 2">
    <name type="scientific">Vigna mungo</name>
    <name type="common">Black gram</name>
    <name type="synonym">Phaseolus mungo</name>
    <dbReference type="NCBI Taxonomy" id="3915"/>
    <lineage>
        <taxon>Eukaryota</taxon>
        <taxon>Viridiplantae</taxon>
        <taxon>Streptophyta</taxon>
        <taxon>Embryophyta</taxon>
        <taxon>Tracheophyta</taxon>
        <taxon>Spermatophyta</taxon>
        <taxon>Magnoliopsida</taxon>
        <taxon>eudicotyledons</taxon>
        <taxon>Gunneridae</taxon>
        <taxon>Pentapetalae</taxon>
        <taxon>rosids</taxon>
        <taxon>fabids</taxon>
        <taxon>Fabales</taxon>
        <taxon>Fabaceae</taxon>
        <taxon>Papilionoideae</taxon>
        <taxon>50 kb inversion clade</taxon>
        <taxon>NPAAA clade</taxon>
        <taxon>indigoferoid/millettioid clade</taxon>
        <taxon>Phaseoleae</taxon>
        <taxon>Vigna</taxon>
    </lineage>
</organism>
<keyword evidence="2" id="KW-1185">Reference proteome</keyword>
<accession>A0AAQ3SBK0</accession>